<accession>A0AA38KXU9</accession>
<organism evidence="1 2">
    <name type="scientific">Lentinula aff. detonsa</name>
    <dbReference type="NCBI Taxonomy" id="2804958"/>
    <lineage>
        <taxon>Eukaryota</taxon>
        <taxon>Fungi</taxon>
        <taxon>Dikarya</taxon>
        <taxon>Basidiomycota</taxon>
        <taxon>Agaricomycotina</taxon>
        <taxon>Agaricomycetes</taxon>
        <taxon>Agaricomycetidae</taxon>
        <taxon>Agaricales</taxon>
        <taxon>Marasmiineae</taxon>
        <taxon>Omphalotaceae</taxon>
        <taxon>Lentinula</taxon>
    </lineage>
</organism>
<dbReference type="AlphaFoldDB" id="A0AA38KXU9"/>
<proteinExistence type="predicted"/>
<evidence type="ECO:0000313" key="2">
    <source>
        <dbReference type="Proteomes" id="UP001163798"/>
    </source>
</evidence>
<reference evidence="1" key="1">
    <citation type="submission" date="2022-08" db="EMBL/GenBank/DDBJ databases">
        <authorList>
            <consortium name="DOE Joint Genome Institute"/>
            <person name="Min B."/>
            <person name="Riley R."/>
            <person name="Sierra-Patev S."/>
            <person name="Naranjo-Ortiz M."/>
            <person name="Looney B."/>
            <person name="Konkel Z."/>
            <person name="Slot J.C."/>
            <person name="Sakamoto Y."/>
            <person name="Steenwyk J.L."/>
            <person name="Rokas A."/>
            <person name="Carro J."/>
            <person name="Camarero S."/>
            <person name="Ferreira P."/>
            <person name="Molpeceres G."/>
            <person name="Ruiz-Duenas F.J."/>
            <person name="Serrano A."/>
            <person name="Henrissat B."/>
            <person name="Drula E."/>
            <person name="Hughes K.W."/>
            <person name="Mata J.L."/>
            <person name="Ishikawa N.K."/>
            <person name="Vargas-Isla R."/>
            <person name="Ushijima S."/>
            <person name="Smith C.A."/>
            <person name="Ahrendt S."/>
            <person name="Andreopoulos W."/>
            <person name="He G."/>
            <person name="Labutti K."/>
            <person name="Lipzen A."/>
            <person name="Ng V."/>
            <person name="Sandor L."/>
            <person name="Barry K."/>
            <person name="Martinez A.T."/>
            <person name="Xiao Y."/>
            <person name="Gibbons J.G."/>
            <person name="Terashima K."/>
            <person name="Hibbett D.S."/>
            <person name="Grigoriev I.V."/>
        </authorList>
    </citation>
    <scope>NUCLEOTIDE SEQUENCE</scope>
    <source>
        <strain evidence="1">TFB10291</strain>
    </source>
</reference>
<dbReference type="EMBL" id="MU793279">
    <property type="protein sequence ID" value="KAJ3788187.1"/>
    <property type="molecule type" value="Genomic_DNA"/>
</dbReference>
<gene>
    <name evidence="1" type="ORF">GGU10DRAFT_330977</name>
</gene>
<dbReference type="Proteomes" id="UP001163798">
    <property type="component" value="Unassembled WGS sequence"/>
</dbReference>
<name>A0AA38KXU9_9AGAR</name>
<evidence type="ECO:0000313" key="1">
    <source>
        <dbReference type="EMBL" id="KAJ3788187.1"/>
    </source>
</evidence>
<protein>
    <submittedName>
        <fullName evidence="1">Uncharacterized protein</fullName>
    </submittedName>
</protein>
<sequence length="111" mass="12420">MPLTPIRSLARRSSSSSLFIIGNYLVFGARLSVLGSWNCESRTIDKRFSLSDRANDKGELTFQDTCRWFAKGDGLGIQTSHRNRVLGSFPGVSGINNSVQKLWTPHELNLY</sequence>
<keyword evidence="2" id="KW-1185">Reference proteome</keyword>
<comment type="caution">
    <text evidence="1">The sequence shown here is derived from an EMBL/GenBank/DDBJ whole genome shotgun (WGS) entry which is preliminary data.</text>
</comment>